<dbReference type="Pfam" id="PF25597">
    <property type="entry name" value="SH3_retrovirus"/>
    <property type="match status" value="1"/>
</dbReference>
<dbReference type="InterPro" id="IPR057670">
    <property type="entry name" value="SH3_retrovirus"/>
</dbReference>
<dbReference type="EnsemblPlants" id="OB07G13190.1">
    <property type="protein sequence ID" value="OB07G13190.1"/>
    <property type="gene ID" value="OB07G13190"/>
</dbReference>
<dbReference type="AlphaFoldDB" id="J3MIT7"/>
<dbReference type="Proteomes" id="UP000006038">
    <property type="component" value="Chromosome 7"/>
</dbReference>
<dbReference type="HOGENOM" id="CLU_1899432_0_0_1"/>
<evidence type="ECO:0000313" key="4">
    <source>
        <dbReference type="Proteomes" id="UP000006038"/>
    </source>
</evidence>
<evidence type="ECO:0000259" key="2">
    <source>
        <dbReference type="Pfam" id="PF25597"/>
    </source>
</evidence>
<protein>
    <recommendedName>
        <fullName evidence="2">Retroviral polymerase SH3-like domain-containing protein</fullName>
    </recommendedName>
</protein>
<name>J3MIT7_ORYBR</name>
<reference evidence="3" key="2">
    <citation type="submission" date="2013-04" db="UniProtKB">
        <authorList>
            <consortium name="EnsemblPlants"/>
        </authorList>
    </citation>
    <scope>IDENTIFICATION</scope>
</reference>
<keyword evidence="4" id="KW-1185">Reference proteome</keyword>
<feature type="domain" description="Retroviral polymerase SH3-like" evidence="2">
    <location>
        <begin position="14"/>
        <end position="66"/>
    </location>
</feature>
<feature type="region of interest" description="Disordered" evidence="1">
    <location>
        <begin position="93"/>
        <end position="134"/>
    </location>
</feature>
<dbReference type="Gramene" id="OB07G13190.1">
    <property type="protein sequence ID" value="OB07G13190.1"/>
    <property type="gene ID" value="OB07G13190"/>
</dbReference>
<evidence type="ECO:0000313" key="3">
    <source>
        <dbReference type="EnsemblPlants" id="OB07G13190.1"/>
    </source>
</evidence>
<evidence type="ECO:0000256" key="1">
    <source>
        <dbReference type="SAM" id="MobiDB-lite"/>
    </source>
</evidence>
<sequence>MASSFSPLARLLTRPHLKKLEDRSIPMVLVEYEEGTKGYRVYNLTTKRVVITRDVVFDEGARCDREKSAPAQQGTHGALDSFTVEHISYRLACDTGDNTPSTRQGGYRSRGSMEPTAMHGRGEATAGMEYPPAL</sequence>
<accession>J3MIT7</accession>
<organism evidence="3">
    <name type="scientific">Oryza brachyantha</name>
    <name type="common">malo sina</name>
    <dbReference type="NCBI Taxonomy" id="4533"/>
    <lineage>
        <taxon>Eukaryota</taxon>
        <taxon>Viridiplantae</taxon>
        <taxon>Streptophyta</taxon>
        <taxon>Embryophyta</taxon>
        <taxon>Tracheophyta</taxon>
        <taxon>Spermatophyta</taxon>
        <taxon>Magnoliopsida</taxon>
        <taxon>Liliopsida</taxon>
        <taxon>Poales</taxon>
        <taxon>Poaceae</taxon>
        <taxon>BOP clade</taxon>
        <taxon>Oryzoideae</taxon>
        <taxon>Oryzeae</taxon>
        <taxon>Oryzinae</taxon>
        <taxon>Oryza</taxon>
    </lineage>
</organism>
<reference evidence="3" key="1">
    <citation type="journal article" date="2013" name="Nat. Commun.">
        <title>Whole-genome sequencing of Oryza brachyantha reveals mechanisms underlying Oryza genome evolution.</title>
        <authorList>
            <person name="Chen J."/>
            <person name="Huang Q."/>
            <person name="Gao D."/>
            <person name="Wang J."/>
            <person name="Lang Y."/>
            <person name="Liu T."/>
            <person name="Li B."/>
            <person name="Bai Z."/>
            <person name="Luis Goicoechea J."/>
            <person name="Liang C."/>
            <person name="Chen C."/>
            <person name="Zhang W."/>
            <person name="Sun S."/>
            <person name="Liao Y."/>
            <person name="Zhang X."/>
            <person name="Yang L."/>
            <person name="Song C."/>
            <person name="Wang M."/>
            <person name="Shi J."/>
            <person name="Liu G."/>
            <person name="Liu J."/>
            <person name="Zhou H."/>
            <person name="Zhou W."/>
            <person name="Yu Q."/>
            <person name="An N."/>
            <person name="Chen Y."/>
            <person name="Cai Q."/>
            <person name="Wang B."/>
            <person name="Liu B."/>
            <person name="Min J."/>
            <person name="Huang Y."/>
            <person name="Wu H."/>
            <person name="Li Z."/>
            <person name="Zhang Y."/>
            <person name="Yin Y."/>
            <person name="Song W."/>
            <person name="Jiang J."/>
            <person name="Jackson S.A."/>
            <person name="Wing R.A."/>
            <person name="Wang J."/>
            <person name="Chen M."/>
        </authorList>
    </citation>
    <scope>NUCLEOTIDE SEQUENCE [LARGE SCALE GENOMIC DNA]</scope>
    <source>
        <strain evidence="3">cv. IRGC 101232</strain>
    </source>
</reference>
<proteinExistence type="predicted"/>